<keyword evidence="2" id="KW-1185">Reference proteome</keyword>
<sequence>MDNKELTYPELVNKEDFIHKLRLGEDQIYGLDLNDINLLSFLCDNAFSNEASPLSKRCIDALNVFQSPVSKFLLKESSLFETYFSSFSQSTPYRMWALSNVLGHFLASFADDVYQLLNNSDIILPTLLHHLQKDFVQDFFYRLLEVNPNLTTKLFSSILRATCGKAITDEHMDLIIKKSSIDERNSSLIPICLNFLHPNYVSADLSSVFEVLIDNYPINVLKLSTKIARNDKITKFCINICCEDTPFTQEKVLALLYLTTFPTINCTKIIKNLKNHFFNEKTNSMLHCAVVKFIKSSLDISELKKSIIQNFENEIQKVCNNDNNDNILIRGHCFSISQELNKYISSSQWYSFAMDRLYYWNEKTSTTKSKKTVSTFSIEETDSQPHLNANVNDFHPKFDFISGININDFMSQDDDLLFNYNSKI</sequence>
<name>A2ENI3_TRIV3</name>
<dbReference type="EMBL" id="DS113440">
    <property type="protein sequence ID" value="EAY05761.1"/>
    <property type="molecule type" value="Genomic_DNA"/>
</dbReference>
<reference evidence="1" key="1">
    <citation type="submission" date="2006-10" db="EMBL/GenBank/DDBJ databases">
        <authorList>
            <person name="Amadeo P."/>
            <person name="Zhao Q."/>
            <person name="Wortman J."/>
            <person name="Fraser-Liggett C."/>
            <person name="Carlton J."/>
        </authorList>
    </citation>
    <scope>NUCLEOTIDE SEQUENCE</scope>
    <source>
        <strain evidence="1">G3</strain>
    </source>
</reference>
<proteinExistence type="predicted"/>
<reference evidence="1" key="2">
    <citation type="journal article" date="2007" name="Science">
        <title>Draft genome sequence of the sexually transmitted pathogen Trichomonas vaginalis.</title>
        <authorList>
            <person name="Carlton J.M."/>
            <person name="Hirt R.P."/>
            <person name="Silva J.C."/>
            <person name="Delcher A.L."/>
            <person name="Schatz M."/>
            <person name="Zhao Q."/>
            <person name="Wortman J.R."/>
            <person name="Bidwell S.L."/>
            <person name="Alsmark U.C.M."/>
            <person name="Besteiro S."/>
            <person name="Sicheritz-Ponten T."/>
            <person name="Noel C.J."/>
            <person name="Dacks J.B."/>
            <person name="Foster P.G."/>
            <person name="Simillion C."/>
            <person name="Van de Peer Y."/>
            <person name="Miranda-Saavedra D."/>
            <person name="Barton G.J."/>
            <person name="Westrop G.D."/>
            <person name="Mueller S."/>
            <person name="Dessi D."/>
            <person name="Fiori P.L."/>
            <person name="Ren Q."/>
            <person name="Paulsen I."/>
            <person name="Zhang H."/>
            <person name="Bastida-Corcuera F.D."/>
            <person name="Simoes-Barbosa A."/>
            <person name="Brown M.T."/>
            <person name="Hayes R.D."/>
            <person name="Mukherjee M."/>
            <person name="Okumura C.Y."/>
            <person name="Schneider R."/>
            <person name="Smith A.J."/>
            <person name="Vanacova S."/>
            <person name="Villalvazo M."/>
            <person name="Haas B.J."/>
            <person name="Pertea M."/>
            <person name="Feldblyum T.V."/>
            <person name="Utterback T.R."/>
            <person name="Shu C.L."/>
            <person name="Osoegawa K."/>
            <person name="de Jong P.J."/>
            <person name="Hrdy I."/>
            <person name="Horvathova L."/>
            <person name="Zubacova Z."/>
            <person name="Dolezal P."/>
            <person name="Malik S.B."/>
            <person name="Logsdon J.M. Jr."/>
            <person name="Henze K."/>
            <person name="Gupta A."/>
            <person name="Wang C.C."/>
            <person name="Dunne R.L."/>
            <person name="Upcroft J.A."/>
            <person name="Upcroft P."/>
            <person name="White O."/>
            <person name="Salzberg S.L."/>
            <person name="Tang P."/>
            <person name="Chiu C.-H."/>
            <person name="Lee Y.-S."/>
            <person name="Embley T.M."/>
            <person name="Coombs G.H."/>
            <person name="Mottram J.C."/>
            <person name="Tachezy J."/>
            <person name="Fraser-Liggett C.M."/>
            <person name="Johnson P.J."/>
        </authorList>
    </citation>
    <scope>NUCLEOTIDE SEQUENCE [LARGE SCALE GENOMIC DNA]</scope>
    <source>
        <strain evidence="1">G3</strain>
    </source>
</reference>
<protein>
    <submittedName>
        <fullName evidence="1">Uncharacterized protein</fullName>
    </submittedName>
</protein>
<evidence type="ECO:0000313" key="1">
    <source>
        <dbReference type="EMBL" id="EAY05761.1"/>
    </source>
</evidence>
<dbReference type="RefSeq" id="XP_001317984.1">
    <property type="nucleotide sequence ID" value="XM_001317949.1"/>
</dbReference>
<evidence type="ECO:0000313" key="2">
    <source>
        <dbReference type="Proteomes" id="UP000001542"/>
    </source>
</evidence>
<accession>A2ENI3</accession>
<dbReference type="InParanoid" id="A2ENI3"/>
<dbReference type="VEuPathDB" id="TrichDB:TVAG_138300"/>
<gene>
    <name evidence="1" type="ORF">TVAG_138300</name>
</gene>
<dbReference type="KEGG" id="tva:4763637"/>
<organism evidence="1 2">
    <name type="scientific">Trichomonas vaginalis (strain ATCC PRA-98 / G3)</name>
    <dbReference type="NCBI Taxonomy" id="412133"/>
    <lineage>
        <taxon>Eukaryota</taxon>
        <taxon>Metamonada</taxon>
        <taxon>Parabasalia</taxon>
        <taxon>Trichomonadida</taxon>
        <taxon>Trichomonadidae</taxon>
        <taxon>Trichomonas</taxon>
    </lineage>
</organism>
<dbReference type="VEuPathDB" id="TrichDB:TVAGG3_0733450"/>
<dbReference type="AlphaFoldDB" id="A2ENI3"/>
<dbReference type="Proteomes" id="UP000001542">
    <property type="component" value="Unassembled WGS sequence"/>
</dbReference>